<name>A0ACB7SCC9_HYAAI</name>
<protein>
    <submittedName>
        <fullName evidence="1">Uncharacterized protein</fullName>
    </submittedName>
</protein>
<evidence type="ECO:0000313" key="2">
    <source>
        <dbReference type="Proteomes" id="UP000821845"/>
    </source>
</evidence>
<dbReference type="EMBL" id="CM023484">
    <property type="protein sequence ID" value="KAH6932225.1"/>
    <property type="molecule type" value="Genomic_DNA"/>
</dbReference>
<evidence type="ECO:0000313" key="1">
    <source>
        <dbReference type="EMBL" id="KAH6932225.1"/>
    </source>
</evidence>
<reference evidence="1" key="1">
    <citation type="submission" date="2020-05" db="EMBL/GenBank/DDBJ databases">
        <title>Large-scale comparative analyses of tick genomes elucidate their genetic diversity and vector capacities.</title>
        <authorList>
            <person name="Jia N."/>
            <person name="Wang J."/>
            <person name="Shi W."/>
            <person name="Du L."/>
            <person name="Sun Y."/>
            <person name="Zhan W."/>
            <person name="Jiang J."/>
            <person name="Wang Q."/>
            <person name="Zhang B."/>
            <person name="Ji P."/>
            <person name="Sakyi L.B."/>
            <person name="Cui X."/>
            <person name="Yuan T."/>
            <person name="Jiang B."/>
            <person name="Yang W."/>
            <person name="Lam T.T.-Y."/>
            <person name="Chang Q."/>
            <person name="Ding S."/>
            <person name="Wang X."/>
            <person name="Zhu J."/>
            <person name="Ruan X."/>
            <person name="Zhao L."/>
            <person name="Wei J."/>
            <person name="Que T."/>
            <person name="Du C."/>
            <person name="Cheng J."/>
            <person name="Dai P."/>
            <person name="Han X."/>
            <person name="Huang E."/>
            <person name="Gao Y."/>
            <person name="Liu J."/>
            <person name="Shao H."/>
            <person name="Ye R."/>
            <person name="Li L."/>
            <person name="Wei W."/>
            <person name="Wang X."/>
            <person name="Wang C."/>
            <person name="Yang T."/>
            <person name="Huo Q."/>
            <person name="Li W."/>
            <person name="Guo W."/>
            <person name="Chen H."/>
            <person name="Zhou L."/>
            <person name="Ni X."/>
            <person name="Tian J."/>
            <person name="Zhou Y."/>
            <person name="Sheng Y."/>
            <person name="Liu T."/>
            <person name="Pan Y."/>
            <person name="Xia L."/>
            <person name="Li J."/>
            <person name="Zhao F."/>
            <person name="Cao W."/>
        </authorList>
    </citation>
    <scope>NUCLEOTIDE SEQUENCE</scope>
    <source>
        <strain evidence="1">Hyas-2018</strain>
    </source>
</reference>
<organism evidence="1 2">
    <name type="scientific">Hyalomma asiaticum</name>
    <name type="common">Tick</name>
    <dbReference type="NCBI Taxonomy" id="266040"/>
    <lineage>
        <taxon>Eukaryota</taxon>
        <taxon>Metazoa</taxon>
        <taxon>Ecdysozoa</taxon>
        <taxon>Arthropoda</taxon>
        <taxon>Chelicerata</taxon>
        <taxon>Arachnida</taxon>
        <taxon>Acari</taxon>
        <taxon>Parasitiformes</taxon>
        <taxon>Ixodida</taxon>
        <taxon>Ixodoidea</taxon>
        <taxon>Ixodidae</taxon>
        <taxon>Hyalomminae</taxon>
        <taxon>Hyalomma</taxon>
    </lineage>
</organism>
<sequence>MTPEGELQRKERSFQEFLELIGPVYLLPFVFTNKDGTCIYCILLTMVGLMGRLLPPAVAAMLPIVILPLGDVYGADHLAAEYLGPRVLTASILFALAFLGDETTVFFRLCLHVIERCAVRIQPLYFCMQFVVLALSLLLPSHLIVIFSTVFIDRFVTTMHNEIVGGDQRSVVRIQTASPSPSGSDDARRPRWRRRSSLLGPERRARSVSMVSEVASEASGTGSSVKQGRMRALPPTPAYQALDTPRWGERRTPRKASFGAFSRPRRDVDDDDVWSRYLPVRRIRSFSVQNRPPSSILKHRPSPPPPSPLSSPSYQGTSPRLSLSGAPTKAEEPEDNIPADALSAATSLQSSPSANVYHDVLVRLSAAGTTHASSASPPLSGSQRKAQPSGLLTPSSTVDASAAPDGCIALSSHRPSSSNVNMVSTPSPMAKCSKEEEHASPAAKFRPKGSVKHGHGHGRQATSPHKSRHRQHALSANKRHPEPAALHTLDAKGEAPPESRRTSAQKIDAEPSPPLAVAARADSMPELATVPELVRQSRASQPQLEAKQLEVRGVLKKRSQQYGPTAFKYGDGRSPERIAPSENGDLGVRAPVGVLTAAGSELPTSGRRSIQRTSMSDMKSPLERGSCSVATGAEQPALSVRVRARDEQCPVNWLRWLAVSLPVAVICCAISWTCIYRNSLVNCDDSIDEQTHRDMSKCAYVRHKNMKRHTIREALLFYWLIGIPVASSAYATQHPGMFLEGPFLGLTLLVLSTAPGPAWRRCWSLRLLCWKNLCSRMPWDIILMLGSVMALSRTVEEYRLVEVGLAKLDDHFWAQRSAKASLFILVSVAAVLSEVVVGDSLARSMATTVVRVAVVTETPVSFYVVPVSLVACINVMLPVSLPLLVMREYLEAKCAQMLAYGVLLKCTAVVVIFISMNTVGLFVFQADQPPAAQAYGIRNATGANRTVTL</sequence>
<keyword evidence="2" id="KW-1185">Reference proteome</keyword>
<accession>A0ACB7SCC9</accession>
<comment type="caution">
    <text evidence="1">The sequence shown here is derived from an EMBL/GenBank/DDBJ whole genome shotgun (WGS) entry which is preliminary data.</text>
</comment>
<proteinExistence type="predicted"/>
<dbReference type="Proteomes" id="UP000821845">
    <property type="component" value="Chromosome 4"/>
</dbReference>
<gene>
    <name evidence="1" type="ORF">HPB50_003733</name>
</gene>